<feature type="domain" description="Toxin VasX N-terminal region" evidence="2">
    <location>
        <begin position="34"/>
        <end position="168"/>
    </location>
</feature>
<feature type="transmembrane region" description="Helical" evidence="1">
    <location>
        <begin position="754"/>
        <end position="775"/>
    </location>
</feature>
<evidence type="ECO:0000313" key="3">
    <source>
        <dbReference type="EMBL" id="MCK1794270.1"/>
    </source>
</evidence>
<feature type="transmembrane region" description="Helical" evidence="1">
    <location>
        <begin position="845"/>
        <end position="862"/>
    </location>
</feature>
<dbReference type="RefSeq" id="WP_247295060.1">
    <property type="nucleotide sequence ID" value="NZ_JAKNRW010000061.1"/>
</dbReference>
<dbReference type="Pfam" id="PF20249">
    <property type="entry name" value="VasX_N"/>
    <property type="match status" value="1"/>
</dbReference>
<dbReference type="Proteomes" id="UP001299876">
    <property type="component" value="Unassembled WGS sequence"/>
</dbReference>
<reference evidence="3 4" key="1">
    <citation type="submission" date="2022-02" db="EMBL/GenBank/DDBJ databases">
        <title>Comparative genomics of the first Antarctic Pseudomonas spp. capable of biotransforming 2,4,6-Trinitrotoluene.</title>
        <authorList>
            <person name="Cabrera M.A."/>
            <person name="Marquez S.L."/>
            <person name="Perez-Donoso J.M."/>
        </authorList>
    </citation>
    <scope>NUCLEOTIDE SEQUENCE [LARGE SCALE GENOMIC DNA]</scope>
    <source>
        <strain evidence="3 4">TNT19</strain>
    </source>
</reference>
<keyword evidence="1" id="KW-0472">Membrane</keyword>
<comment type="caution">
    <text evidence="3">The sequence shown here is derived from an EMBL/GenBank/DDBJ whole genome shotgun (WGS) entry which is preliminary data.</text>
</comment>
<dbReference type="InterPro" id="IPR046864">
    <property type="entry name" value="VasX_N"/>
</dbReference>
<organism evidence="3 4">
    <name type="scientific">Pseudomonas violetae</name>
    <dbReference type="NCBI Taxonomy" id="2915813"/>
    <lineage>
        <taxon>Bacteria</taxon>
        <taxon>Pseudomonadati</taxon>
        <taxon>Pseudomonadota</taxon>
        <taxon>Gammaproteobacteria</taxon>
        <taxon>Pseudomonadales</taxon>
        <taxon>Pseudomonadaceae</taxon>
        <taxon>Pseudomonas</taxon>
    </lineage>
</organism>
<keyword evidence="1" id="KW-0812">Transmembrane</keyword>
<evidence type="ECO:0000313" key="4">
    <source>
        <dbReference type="Proteomes" id="UP001299876"/>
    </source>
</evidence>
<proteinExistence type="predicted"/>
<sequence length="1095" mass="119689">MSAEKLAMIDRAAQATRAAKAHPHIDINSPMALCPARQSELFVIPVRYALAEEKADSPCCIPGVTTQSRPMAARRLRGGFVYLWQDKGPLKRYCVSPNGQLEEQALDDDDTLVLEAPLKGLALEKVHDAWMLYSEFPLNAEHCQSLSDSSAKRREHMRHVALRTVANELQAPHCPPLTEADQVMAELIPATYARSMKADQKQGGEDIDALGATAIKDPTTSNINAYTDARHRLREREKVIAQYPEASDEAPGEWSAEPWDGQGTQDWLDSAKAQARDLFCVFACLDDDLGVLRDINHEQEGVEASHEKWLGDNNVRLSIGGFIRSLITEDGAELAGSISYRYKGRDITLTPEQGQVMLDTQHRLDEELQAETRARQYGGRPTQAEAAARDARIAAIVAPVRAFIPADLYHEVEFVVREYRAEKHANLNNHHFSAKVSKYIDLDAMNTWFAQTAAAHYHQIEQRHTALFADRGVYLNRSVSGTWFVDYHDLDTRHWLTQLATGCLTAQCIRAQGAEQYADYVRAADGGALKHLFNAWTPSIDAAVNNTSRLGELMAALASDNISATHQALAPLSSRVLNDIAAMARVVSSDWSVLVNRLAASLLLLKGNGAFSGSWMGVLIAARLGSDTRLQLVNEAGRQVWKVLGQQAEALGDWAKETGRAIGSGRVGRIVNSPVVANSGGVVPLAALLLNVLNAHNYLREAAALEGMDSQRVNDTLSATLYAASSLVAVVDSQVRKGMGVKEMSLKLPDGRIGSIPTLTLFGGVIGGLSAFAALKEFKSLQIQLENAQGQVDPWLQMRQIVVGGQIAAYGAQALLGVGYTARALAGSITVEVAILRYTLYMGPLSWLILVLGVLHLITTFWKQTPLQNFLSSCCWSKERAIDLAPVGPKAQLAELDRLYLILYSPRVSMQSSSESTSGSGPSGLAFDSSINALTIDLPGAEPGSVYLELSMVGDPVDTQAYRDLIKNSPFQHFKIPRSWRDMPPHWLSSSSCQWIPHQEGQGLRLSGPFKELKDVLGTTPSTVSLRLRYRTPLTAILGASTFIGGERGLAFTLNHYTDVIALRADPTPHLDRVPNYPLGEDHPGAIYLQPKDKA</sequence>
<dbReference type="EMBL" id="JAKNRW010000061">
    <property type="protein sequence ID" value="MCK1794270.1"/>
    <property type="molecule type" value="Genomic_DNA"/>
</dbReference>
<evidence type="ECO:0000256" key="1">
    <source>
        <dbReference type="SAM" id="Phobius"/>
    </source>
</evidence>
<keyword evidence="1" id="KW-1133">Transmembrane helix</keyword>
<dbReference type="CDD" id="cd20708">
    <property type="entry name" value="MIX_IV"/>
    <property type="match status" value="1"/>
</dbReference>
<accession>A0ABT0F8B5</accession>
<protein>
    <recommendedName>
        <fullName evidence="2">Toxin VasX N-terminal region domain-containing protein</fullName>
    </recommendedName>
</protein>
<keyword evidence="4" id="KW-1185">Reference proteome</keyword>
<name>A0ABT0F8B5_9PSED</name>
<evidence type="ECO:0000259" key="2">
    <source>
        <dbReference type="Pfam" id="PF20249"/>
    </source>
</evidence>
<gene>
    <name evidence="3" type="ORF">L9059_29645</name>
</gene>